<dbReference type="PROSITE" id="PS50835">
    <property type="entry name" value="IG_LIKE"/>
    <property type="match status" value="5"/>
</dbReference>
<evidence type="ECO:0000313" key="8">
    <source>
        <dbReference type="EMBL" id="KAH7641359.1"/>
    </source>
</evidence>
<dbReference type="PANTHER" id="PTHR44170">
    <property type="entry name" value="PROTEIN SIDEKICK"/>
    <property type="match status" value="1"/>
</dbReference>
<sequence>MIQWYKDGSKNPIYIYYENFDPTYGDGFEGRVSLVDKNTQASLNLSNIKDSDQGWYECKVFYLMRENNDDDPGKNRTRILLEVNSPPHFKEKPPEAVFVKSGDSLTIHCRAHGTPTPTVLWQKDNSLVQNSASIRVHGGELILKSIQKDDTGTYVCIAKNRQGSLSANTQVLISSPAEIVNPPRNTTVLENNRVEMSCGARGTPSNITYRWYHKGILISQLQKLAHRTKIKTDGTLVILSAEPDDGGKLTCDATNGIGEPDTAYAQLSVEFPARVTYSPARQYLPLGMSGIVRCYIQASPQLQFATWTKDHRMFDPTTLPNVELLANGSLLFHKVSQEHHGFYRCTPYNLQGTGQSSNSMEVIVREPPMFKISPQEYYVSSMDDDVTMSCEGMGQPKPKISWKRIGGNGKMPKHSYQRNGNITLVKLRKEDFGHYECVIENEIAILVAQTEIRMNGTTPYAPTNLTINTSAYAATLMWQPNFDGGLRQHFTIRYRLAQSDDSGWKTMRVQPSDSKVFSIYNLQSDMEYEFQVYATNSLGRGPGSDLIKAKTKSKPDVELSLQNIVSQSDPDTTTNNMIRTLDVPTVIPESLSAISGMSTKLSILNNDNNSHSIDSGGSSGGGGGNGGVTPGSPRNVSIEKMAQGWVVSWLPPMHPQPTPVAYYSVEYREGDGDWNMSEQIAQDNAYLIKELKTSVKYTIRVWAFSILGIGTASSLIEYKITNTSGSMKGSRAITAGVVGSVLFFVAAIILSVCAVKICNKRKQRKMEKAYMMVTCPVMDGVNGTHSHHGSPVTLKQIAQANKKDFHKAEYQV</sequence>
<feature type="domain" description="Fibronectin type-III" evidence="7">
    <location>
        <begin position="629"/>
        <end position="726"/>
    </location>
</feature>
<reference evidence="8" key="1">
    <citation type="submission" date="2020-06" db="EMBL/GenBank/DDBJ databases">
        <authorList>
            <person name="Ji K."/>
            <person name="Li J."/>
        </authorList>
    </citation>
    <scope>NUCLEOTIDE SEQUENCE</scope>
    <source>
        <strain evidence="8">JKM2019</strain>
        <tissue evidence="8">Whole body</tissue>
    </source>
</reference>
<dbReference type="Proteomes" id="UP000828236">
    <property type="component" value="Unassembled WGS sequence"/>
</dbReference>
<dbReference type="PROSITE" id="PS50853">
    <property type="entry name" value="FN3"/>
    <property type="match status" value="2"/>
</dbReference>
<dbReference type="SMART" id="SM00408">
    <property type="entry name" value="IGc2"/>
    <property type="match status" value="3"/>
</dbReference>
<evidence type="ECO:0000256" key="2">
    <source>
        <dbReference type="ARBA" id="ARBA00023157"/>
    </source>
</evidence>
<dbReference type="AlphaFoldDB" id="A0A9D4P0J2"/>
<evidence type="ECO:0000256" key="4">
    <source>
        <dbReference type="SAM" id="MobiDB-lite"/>
    </source>
</evidence>
<keyword evidence="5" id="KW-0472">Membrane</keyword>
<dbReference type="CDD" id="cd00063">
    <property type="entry name" value="FN3"/>
    <property type="match status" value="2"/>
</dbReference>
<dbReference type="Pfam" id="PF00041">
    <property type="entry name" value="fn3"/>
    <property type="match status" value="2"/>
</dbReference>
<dbReference type="InterPro" id="IPR007110">
    <property type="entry name" value="Ig-like_dom"/>
</dbReference>
<dbReference type="InterPro" id="IPR003599">
    <property type="entry name" value="Ig_sub"/>
</dbReference>
<dbReference type="InterPro" id="IPR003598">
    <property type="entry name" value="Ig_sub2"/>
</dbReference>
<dbReference type="GO" id="GO:0009653">
    <property type="term" value="P:anatomical structure morphogenesis"/>
    <property type="evidence" value="ECO:0007669"/>
    <property type="project" value="UniProtKB-ARBA"/>
</dbReference>
<evidence type="ECO:0000259" key="6">
    <source>
        <dbReference type="PROSITE" id="PS50835"/>
    </source>
</evidence>
<keyword evidence="5" id="KW-0812">Transmembrane</keyword>
<dbReference type="InterPro" id="IPR013106">
    <property type="entry name" value="Ig_V-set"/>
</dbReference>
<comment type="caution">
    <text evidence="8">The sequence shown here is derived from an EMBL/GenBank/DDBJ whole genome shotgun (WGS) entry which is preliminary data.</text>
</comment>
<evidence type="ECO:0000256" key="1">
    <source>
        <dbReference type="ARBA" id="ARBA00022737"/>
    </source>
</evidence>
<dbReference type="GO" id="GO:0030154">
    <property type="term" value="P:cell differentiation"/>
    <property type="evidence" value="ECO:0007669"/>
    <property type="project" value="UniProtKB-ARBA"/>
</dbReference>
<dbReference type="Pfam" id="PF13927">
    <property type="entry name" value="Ig_3"/>
    <property type="match status" value="2"/>
</dbReference>
<dbReference type="InterPro" id="IPR003961">
    <property type="entry name" value="FN3_dom"/>
</dbReference>
<dbReference type="GO" id="GO:0098609">
    <property type="term" value="P:cell-cell adhesion"/>
    <property type="evidence" value="ECO:0007669"/>
    <property type="project" value="TreeGrafter"/>
</dbReference>
<protein>
    <submittedName>
        <fullName evidence="8">Protein turtle isoform x6</fullName>
    </submittedName>
</protein>
<organism evidence="8">
    <name type="scientific">Dermatophagoides farinae</name>
    <name type="common">American house dust mite</name>
    <dbReference type="NCBI Taxonomy" id="6954"/>
    <lineage>
        <taxon>Eukaryota</taxon>
        <taxon>Metazoa</taxon>
        <taxon>Ecdysozoa</taxon>
        <taxon>Arthropoda</taxon>
        <taxon>Chelicerata</taxon>
        <taxon>Arachnida</taxon>
        <taxon>Acari</taxon>
        <taxon>Acariformes</taxon>
        <taxon>Sarcoptiformes</taxon>
        <taxon>Astigmata</taxon>
        <taxon>Psoroptidia</taxon>
        <taxon>Analgoidea</taxon>
        <taxon>Pyroglyphidae</taxon>
        <taxon>Dermatophagoidinae</taxon>
        <taxon>Dermatophagoides</taxon>
    </lineage>
</organism>
<dbReference type="Pfam" id="PF07686">
    <property type="entry name" value="V-set"/>
    <property type="match status" value="1"/>
</dbReference>
<feature type="domain" description="Ig-like" evidence="6">
    <location>
        <begin position="1"/>
        <end position="60"/>
    </location>
</feature>
<feature type="domain" description="Ig-like" evidence="6">
    <location>
        <begin position="176"/>
        <end position="268"/>
    </location>
</feature>
<dbReference type="EMBL" id="SDOV01000004">
    <property type="protein sequence ID" value="KAH7641359.1"/>
    <property type="molecule type" value="Genomic_DNA"/>
</dbReference>
<dbReference type="Pfam" id="PF07679">
    <property type="entry name" value="I-set"/>
    <property type="match status" value="1"/>
</dbReference>
<dbReference type="InterPro" id="IPR013098">
    <property type="entry name" value="Ig_I-set"/>
</dbReference>
<reference evidence="8" key="2">
    <citation type="journal article" date="2021" name="World Allergy Organ. J.">
        <title>Chromosome-level assembly of Dermatophagoides farinae genome and transcriptome reveals two novel allergens Der f 37 and Der f 39.</title>
        <authorList>
            <person name="Chen J."/>
            <person name="Cai Z."/>
            <person name="Fan D."/>
            <person name="Hu J."/>
            <person name="Hou Y."/>
            <person name="He Y."/>
            <person name="Zhang Z."/>
            <person name="Zhao Z."/>
            <person name="Gao P."/>
            <person name="Hu W."/>
            <person name="Sun J."/>
            <person name="Li J."/>
            <person name="Ji K."/>
        </authorList>
    </citation>
    <scope>NUCLEOTIDE SEQUENCE</scope>
    <source>
        <strain evidence="8">JKM2019</strain>
    </source>
</reference>
<evidence type="ECO:0000256" key="3">
    <source>
        <dbReference type="ARBA" id="ARBA00023319"/>
    </source>
</evidence>
<dbReference type="SUPFAM" id="SSF48726">
    <property type="entry name" value="Immunoglobulin"/>
    <property type="match status" value="5"/>
</dbReference>
<proteinExistence type="predicted"/>
<feature type="domain" description="Ig-like" evidence="6">
    <location>
        <begin position="272"/>
        <end position="363"/>
    </location>
</feature>
<feature type="domain" description="Ig-like" evidence="6">
    <location>
        <begin position="368"/>
        <end position="453"/>
    </location>
</feature>
<dbReference type="FunFam" id="2.60.40.10:FF:000032">
    <property type="entry name" value="palladin isoform X1"/>
    <property type="match status" value="1"/>
</dbReference>
<dbReference type="SUPFAM" id="SSF49265">
    <property type="entry name" value="Fibronectin type III"/>
    <property type="match status" value="1"/>
</dbReference>
<feature type="transmembrane region" description="Helical" evidence="5">
    <location>
        <begin position="736"/>
        <end position="758"/>
    </location>
</feature>
<dbReference type="InterPro" id="IPR013783">
    <property type="entry name" value="Ig-like_fold"/>
</dbReference>
<dbReference type="Gene3D" id="2.60.40.10">
    <property type="entry name" value="Immunoglobulins"/>
    <property type="match status" value="7"/>
</dbReference>
<keyword evidence="2" id="KW-1015">Disulfide bond</keyword>
<keyword evidence="5" id="KW-1133">Transmembrane helix</keyword>
<dbReference type="SMART" id="SM00409">
    <property type="entry name" value="IG"/>
    <property type="match status" value="4"/>
</dbReference>
<feature type="region of interest" description="Disordered" evidence="4">
    <location>
        <begin position="608"/>
        <end position="635"/>
    </location>
</feature>
<keyword evidence="3" id="KW-0393">Immunoglobulin domain</keyword>
<feature type="domain" description="Ig-like" evidence="6">
    <location>
        <begin position="87"/>
        <end position="174"/>
    </location>
</feature>
<evidence type="ECO:0000259" key="7">
    <source>
        <dbReference type="PROSITE" id="PS50853"/>
    </source>
</evidence>
<evidence type="ECO:0000256" key="5">
    <source>
        <dbReference type="SAM" id="Phobius"/>
    </source>
</evidence>
<gene>
    <name evidence="8" type="ORF">HUG17_4403</name>
</gene>
<accession>A0A9D4P0J2</accession>
<dbReference type="InterPro" id="IPR036116">
    <property type="entry name" value="FN3_sf"/>
</dbReference>
<feature type="compositionally biased region" description="Gly residues" evidence="4">
    <location>
        <begin position="617"/>
        <end position="629"/>
    </location>
</feature>
<feature type="domain" description="Fibronectin type-III" evidence="7">
    <location>
        <begin position="461"/>
        <end position="554"/>
    </location>
</feature>
<dbReference type="SMART" id="SM00060">
    <property type="entry name" value="FN3"/>
    <property type="match status" value="2"/>
</dbReference>
<dbReference type="InterPro" id="IPR036179">
    <property type="entry name" value="Ig-like_dom_sf"/>
</dbReference>
<name>A0A9D4P0J2_DERFA</name>
<dbReference type="PANTHER" id="PTHR44170:SF32">
    <property type="entry name" value="PROTEIN TURTLE-LIKE PROTEIN"/>
    <property type="match status" value="1"/>
</dbReference>
<keyword evidence="1" id="KW-0677">Repeat</keyword>